<proteinExistence type="predicted"/>
<accession>A0A151WI50</accession>
<name>A0A151WI50_9HYME</name>
<dbReference type="Gene3D" id="3.90.70.10">
    <property type="entry name" value="Cysteine proteinases"/>
    <property type="match status" value="1"/>
</dbReference>
<keyword evidence="2" id="KW-1185">Reference proteome</keyword>
<gene>
    <name evidence="1" type="ORF">ALC60_13456</name>
</gene>
<organism evidence="1 2">
    <name type="scientific">Mycetomoellerius zeteki</name>
    <dbReference type="NCBI Taxonomy" id="64791"/>
    <lineage>
        <taxon>Eukaryota</taxon>
        <taxon>Metazoa</taxon>
        <taxon>Ecdysozoa</taxon>
        <taxon>Arthropoda</taxon>
        <taxon>Hexapoda</taxon>
        <taxon>Insecta</taxon>
        <taxon>Pterygota</taxon>
        <taxon>Neoptera</taxon>
        <taxon>Endopterygota</taxon>
        <taxon>Hymenoptera</taxon>
        <taxon>Apocrita</taxon>
        <taxon>Aculeata</taxon>
        <taxon>Formicoidea</taxon>
        <taxon>Formicidae</taxon>
        <taxon>Myrmicinae</taxon>
        <taxon>Mycetomoellerius</taxon>
    </lineage>
</organism>
<sequence>VITDKRYAASIVLHKNDTTLNSVPKILRINEKNYVIAGLVSHQQYASNENDGHYTAYIYDTIRWYMYNDMLIKRRLCSKIVCHRWQHCQHRSKNYRARCDSAARE</sequence>
<evidence type="ECO:0008006" key="3">
    <source>
        <dbReference type="Google" id="ProtNLM"/>
    </source>
</evidence>
<protein>
    <recommendedName>
        <fullName evidence="3">USP domain-containing protein</fullName>
    </recommendedName>
</protein>
<reference evidence="1 2" key="1">
    <citation type="submission" date="2015-09" db="EMBL/GenBank/DDBJ databases">
        <title>Trachymyrmex zeteki WGS genome.</title>
        <authorList>
            <person name="Nygaard S."/>
            <person name="Hu H."/>
            <person name="Boomsma J."/>
            <person name="Zhang G."/>
        </authorList>
    </citation>
    <scope>NUCLEOTIDE SEQUENCE [LARGE SCALE GENOMIC DNA]</scope>
    <source>
        <strain evidence="1">Tzet28-1</strain>
        <tissue evidence="1">Whole body</tissue>
    </source>
</reference>
<dbReference type="InterPro" id="IPR038765">
    <property type="entry name" value="Papain-like_cys_pep_sf"/>
</dbReference>
<evidence type="ECO:0000313" key="1">
    <source>
        <dbReference type="EMBL" id="KYQ47523.1"/>
    </source>
</evidence>
<feature type="non-terminal residue" evidence="1">
    <location>
        <position position="1"/>
    </location>
</feature>
<dbReference type="EMBL" id="KQ983094">
    <property type="protein sequence ID" value="KYQ47523.1"/>
    <property type="molecule type" value="Genomic_DNA"/>
</dbReference>
<evidence type="ECO:0000313" key="2">
    <source>
        <dbReference type="Proteomes" id="UP000075809"/>
    </source>
</evidence>
<dbReference type="AlphaFoldDB" id="A0A151WI50"/>
<dbReference type="SUPFAM" id="SSF54001">
    <property type="entry name" value="Cysteine proteinases"/>
    <property type="match status" value="1"/>
</dbReference>
<dbReference type="Proteomes" id="UP000075809">
    <property type="component" value="Unassembled WGS sequence"/>
</dbReference>